<dbReference type="PANTHER" id="PTHR30325">
    <property type="entry name" value="MEMBRANE COMPONENT OF ABC TRANSPORTER"/>
    <property type="match status" value="1"/>
</dbReference>
<proteinExistence type="inferred from homology"/>
<keyword evidence="2 5" id="KW-0812">Transmembrane</keyword>
<feature type="transmembrane region" description="Helical" evidence="5">
    <location>
        <begin position="342"/>
        <end position="364"/>
    </location>
</feature>
<dbReference type="RefSeq" id="WP_284311003.1">
    <property type="nucleotide sequence ID" value="NZ_BSPC01000009.1"/>
</dbReference>
<evidence type="ECO:0000256" key="4">
    <source>
        <dbReference type="ARBA" id="ARBA00023136"/>
    </source>
</evidence>
<comment type="subcellular location">
    <subcellularLocation>
        <location evidence="1 5">Cell membrane</location>
        <topology evidence="1 5">Multi-pass membrane protein</topology>
    </subcellularLocation>
</comment>
<feature type="transmembrane region" description="Helical" evidence="5">
    <location>
        <begin position="34"/>
        <end position="54"/>
    </location>
</feature>
<dbReference type="Gene3D" id="1.10.3720.10">
    <property type="entry name" value="MetI-like"/>
    <property type="match status" value="1"/>
</dbReference>
<dbReference type="SUPFAM" id="SSF161098">
    <property type="entry name" value="MetI-like"/>
    <property type="match status" value="1"/>
</dbReference>
<evidence type="ECO:0000256" key="5">
    <source>
        <dbReference type="RuleBase" id="RU363032"/>
    </source>
</evidence>
<evidence type="ECO:0000256" key="1">
    <source>
        <dbReference type="ARBA" id="ARBA00004651"/>
    </source>
</evidence>
<feature type="transmembrane region" description="Helical" evidence="5">
    <location>
        <begin position="180"/>
        <end position="204"/>
    </location>
</feature>
<keyword evidence="8" id="KW-1185">Reference proteome</keyword>
<feature type="transmembrane region" description="Helical" evidence="5">
    <location>
        <begin position="224"/>
        <end position="249"/>
    </location>
</feature>
<keyword evidence="5" id="KW-0813">Transport</keyword>
<comment type="similarity">
    <text evidence="5">Belongs to the binding-protein-dependent transport system permease family.</text>
</comment>
<comment type="caution">
    <text evidence="7">The sequence shown here is derived from an EMBL/GenBank/DDBJ whole genome shotgun (WGS) entry which is preliminary data.</text>
</comment>
<reference evidence="8" key="1">
    <citation type="journal article" date="2019" name="Int. J. Syst. Evol. Microbiol.">
        <title>The Global Catalogue of Microorganisms (GCM) 10K type strain sequencing project: providing services to taxonomists for standard genome sequencing and annotation.</title>
        <authorList>
            <consortium name="The Broad Institute Genomics Platform"/>
            <consortium name="The Broad Institute Genome Sequencing Center for Infectious Disease"/>
            <person name="Wu L."/>
            <person name="Ma J."/>
        </authorList>
    </citation>
    <scope>NUCLEOTIDE SEQUENCE [LARGE SCALE GENOMIC DNA]</scope>
    <source>
        <strain evidence="8">NBRC 101365</strain>
    </source>
</reference>
<dbReference type="EMBL" id="BSPC01000009">
    <property type="protein sequence ID" value="GLS18188.1"/>
    <property type="molecule type" value="Genomic_DNA"/>
</dbReference>
<evidence type="ECO:0000313" key="7">
    <source>
        <dbReference type="EMBL" id="GLS18188.1"/>
    </source>
</evidence>
<dbReference type="InterPro" id="IPR000515">
    <property type="entry name" value="MetI-like"/>
</dbReference>
<evidence type="ECO:0000256" key="3">
    <source>
        <dbReference type="ARBA" id="ARBA00022989"/>
    </source>
</evidence>
<feature type="transmembrane region" description="Helical" evidence="5">
    <location>
        <begin position="295"/>
        <end position="322"/>
    </location>
</feature>
<gene>
    <name evidence="7" type="ORF">GCM10007874_12040</name>
</gene>
<dbReference type="CDD" id="cd06261">
    <property type="entry name" value="TM_PBP2"/>
    <property type="match status" value="1"/>
</dbReference>
<dbReference type="Proteomes" id="UP001156882">
    <property type="component" value="Unassembled WGS sequence"/>
</dbReference>
<accession>A0ABQ6CEV8</accession>
<protein>
    <submittedName>
        <fullName evidence="7">ABC transporter permease</fullName>
    </submittedName>
</protein>
<keyword evidence="4 5" id="KW-0472">Membrane</keyword>
<feature type="domain" description="ABC transmembrane type-1" evidence="6">
    <location>
        <begin position="176"/>
        <end position="368"/>
    </location>
</feature>
<name>A0ABQ6CEV8_9HYPH</name>
<keyword evidence="3 5" id="KW-1133">Transmembrane helix</keyword>
<sequence length="378" mass="41720">MEASLLKPAKKSRFELTPLNRRRWRNFKANKRGFWSLWIFLVVFVLSMGAEFIANDKPLVIYDRGHLYTPVFHTYTETDFGGDFETDADYRDPFLAKLLADRGAFVLWPPIRYGPQTRNLNPPVGVPSPPTWALSDDQCKAAAQANGGSTCRDIEWNWLGTDDTARDVLARVIYGTRISLLFGLILTVFSSLIGVAAGAIQGYFGGWIDLVGQRVIEVWNALPSLYLLIIISAVLTPGFWILLGILLLFSWTALVQLVRAEFLRARNLEYVRAAKALGLSDAAIMIKHLLPNATVATLTMLPFILSSSVATLTALDYLGLGLPPGTASLGELLKQAAAKPDAYWLSISGFLVTALLLSLMILIGEAVRDALDPRKTFT</sequence>
<dbReference type="PANTHER" id="PTHR30325:SF0">
    <property type="entry name" value="INNER MEMBRANE ABC TRANSPORTER PERMEASE PROTEIN YEJE"/>
    <property type="match status" value="1"/>
</dbReference>
<dbReference type="PROSITE" id="PS50928">
    <property type="entry name" value="ABC_TM1"/>
    <property type="match status" value="1"/>
</dbReference>
<evidence type="ECO:0000259" key="6">
    <source>
        <dbReference type="PROSITE" id="PS50928"/>
    </source>
</evidence>
<organism evidence="7 8">
    <name type="scientific">Labrys miyagiensis</name>
    <dbReference type="NCBI Taxonomy" id="346912"/>
    <lineage>
        <taxon>Bacteria</taxon>
        <taxon>Pseudomonadati</taxon>
        <taxon>Pseudomonadota</taxon>
        <taxon>Alphaproteobacteria</taxon>
        <taxon>Hyphomicrobiales</taxon>
        <taxon>Xanthobacteraceae</taxon>
        <taxon>Labrys</taxon>
    </lineage>
</organism>
<evidence type="ECO:0000313" key="8">
    <source>
        <dbReference type="Proteomes" id="UP001156882"/>
    </source>
</evidence>
<evidence type="ECO:0000256" key="2">
    <source>
        <dbReference type="ARBA" id="ARBA00022692"/>
    </source>
</evidence>
<dbReference type="InterPro" id="IPR035906">
    <property type="entry name" value="MetI-like_sf"/>
</dbReference>
<dbReference type="Pfam" id="PF00528">
    <property type="entry name" value="BPD_transp_1"/>
    <property type="match status" value="1"/>
</dbReference>